<dbReference type="HOGENOM" id="CLU_2970555_0_0_4"/>
<evidence type="ECO:0000313" key="1">
    <source>
        <dbReference type="EMBL" id="EET06926.1"/>
    </source>
</evidence>
<name>A0A0E1W3S6_BURPE</name>
<gene>
    <name evidence="1" type="ORF">BURPS1710A_3059</name>
</gene>
<sequence length="58" mass="6145">MIGVPVIERVPLAGFGPPLAVCRPRRPVRDAGRAVASGGRFVSIRVDSHGSGMGSRRY</sequence>
<dbReference type="Proteomes" id="UP000001812">
    <property type="component" value="Chromosome I"/>
</dbReference>
<reference evidence="1" key="1">
    <citation type="submission" date="2009-05" db="EMBL/GenBank/DDBJ databases">
        <authorList>
            <person name="Harkins D.M."/>
            <person name="DeShazer D."/>
            <person name="Woods D.E."/>
            <person name="Brinkac L.M."/>
            <person name="Brown K.A."/>
            <person name="Hung G.C."/>
            <person name="Tuanyok A."/>
            <person name="Zhang B."/>
            <person name="Nierman W.C."/>
        </authorList>
    </citation>
    <scope>NUCLEOTIDE SEQUENCE [LARGE SCALE GENOMIC DNA]</scope>
    <source>
        <strain evidence="1">1710a</strain>
    </source>
</reference>
<accession>A0A0E1W3S6</accession>
<organism evidence="1">
    <name type="scientific">Burkholderia pseudomallei 1710a</name>
    <dbReference type="NCBI Taxonomy" id="320371"/>
    <lineage>
        <taxon>Bacteria</taxon>
        <taxon>Pseudomonadati</taxon>
        <taxon>Pseudomonadota</taxon>
        <taxon>Betaproteobacteria</taxon>
        <taxon>Burkholderiales</taxon>
        <taxon>Burkholderiaceae</taxon>
        <taxon>Burkholderia</taxon>
        <taxon>pseudomallei group</taxon>
    </lineage>
</organism>
<dbReference type="AlphaFoldDB" id="A0A0E1W3S6"/>
<dbReference type="EMBL" id="CM000832">
    <property type="protein sequence ID" value="EET06926.1"/>
    <property type="molecule type" value="Genomic_DNA"/>
</dbReference>
<protein>
    <submittedName>
        <fullName evidence="1">Uncharacterized protein</fullName>
    </submittedName>
</protein>
<proteinExistence type="predicted"/>